<feature type="region of interest" description="Disordered" evidence="1">
    <location>
        <begin position="112"/>
        <end position="136"/>
    </location>
</feature>
<comment type="caution">
    <text evidence="2">The sequence shown here is derived from an EMBL/GenBank/DDBJ whole genome shotgun (WGS) entry which is preliminary data.</text>
</comment>
<reference evidence="2 3" key="1">
    <citation type="journal article" date="2016" name="Sci. Rep.">
        <title>Metabolic traits of an uncultured archaeal lineage -MSBL1- from brine pools of the Red Sea.</title>
        <authorList>
            <person name="Mwirichia R."/>
            <person name="Alam I."/>
            <person name="Rashid M."/>
            <person name="Vinu M."/>
            <person name="Ba-Alawi W."/>
            <person name="Anthony Kamau A."/>
            <person name="Kamanda Ngugi D."/>
            <person name="Goker M."/>
            <person name="Klenk H.P."/>
            <person name="Bajic V."/>
            <person name="Stingl U."/>
        </authorList>
    </citation>
    <scope>NUCLEOTIDE SEQUENCE [LARGE SCALE GENOMIC DNA]</scope>
    <source>
        <strain evidence="2">SCGC-AAA259E22</strain>
    </source>
</reference>
<feature type="region of interest" description="Disordered" evidence="1">
    <location>
        <begin position="149"/>
        <end position="180"/>
    </location>
</feature>
<dbReference type="PANTHER" id="PTHR41259">
    <property type="entry name" value="DOUBLE-STRAND BREAK REPAIR RAD50 ATPASE, PUTATIVE-RELATED"/>
    <property type="match status" value="1"/>
</dbReference>
<sequence>MLKNLKLDRTVPSKLDECSELKDEVEKALEDSSDRDELETKEDKLSDKLSRKKEKISSKKETLSDKHGEREELDKEDILDRINSLKNEIVGEEKDRDEIEAELKETAEKLDVKPDKQKVNSTKSGLQTEIEKDKEKIGQLDEIEGQIDQKNEKIGESQGSISEASDKIEELGGKIEEADCNPDIDQESELKEKRDEVIGSLQSLRDKRDELREELGISEDLSLEKVEEEVDEKEYEVKVYKYAENIVRKSKERIMGNILPKTEANMARFLPILTNGRYKDVRIDSDSFKIEAYDGRAQAYKSKSIFSGGTKDQFSLALRLSFAMATLPQERGTAPDFLYLDEPVGSFDPSRQEALTELLTRGEIAENFGQIFIVSHVQGLKEQFDNHIEMEDGQIAKIEMGS</sequence>
<dbReference type="PANTHER" id="PTHR41259:SF1">
    <property type="entry name" value="DOUBLE-STRAND BREAK REPAIR RAD50 ATPASE, PUTATIVE-RELATED"/>
    <property type="match status" value="1"/>
</dbReference>
<feature type="compositionally biased region" description="Basic and acidic residues" evidence="1">
    <location>
        <begin position="164"/>
        <end position="177"/>
    </location>
</feature>
<feature type="region of interest" description="Disordered" evidence="1">
    <location>
        <begin position="19"/>
        <end position="75"/>
    </location>
</feature>
<dbReference type="SUPFAM" id="SSF52540">
    <property type="entry name" value="P-loop containing nucleoside triphosphate hydrolases"/>
    <property type="match status" value="1"/>
</dbReference>
<name>A0A133UHW4_9EURY</name>
<evidence type="ECO:0000313" key="3">
    <source>
        <dbReference type="Proteomes" id="UP000070657"/>
    </source>
</evidence>
<gene>
    <name evidence="2" type="ORF">AKJ66_01110</name>
</gene>
<protein>
    <recommendedName>
        <fullName evidence="4">RecF/RecN/SMC N-terminal domain-containing protein</fullName>
    </recommendedName>
</protein>
<dbReference type="Proteomes" id="UP000070657">
    <property type="component" value="Unassembled WGS sequence"/>
</dbReference>
<organism evidence="2 3">
    <name type="scientific">candidate division MSBL1 archaeon SCGC-AAA259E22</name>
    <dbReference type="NCBI Taxonomy" id="1698265"/>
    <lineage>
        <taxon>Archaea</taxon>
        <taxon>Methanobacteriati</taxon>
        <taxon>Methanobacteriota</taxon>
        <taxon>candidate division MSBL1</taxon>
    </lineage>
</organism>
<dbReference type="Gene3D" id="1.10.287.1490">
    <property type="match status" value="1"/>
</dbReference>
<dbReference type="AlphaFoldDB" id="A0A133UHW4"/>
<evidence type="ECO:0008006" key="4">
    <source>
        <dbReference type="Google" id="ProtNLM"/>
    </source>
</evidence>
<accession>A0A133UHW4</accession>
<feature type="compositionally biased region" description="Basic and acidic residues" evidence="1">
    <location>
        <begin position="19"/>
        <end position="32"/>
    </location>
</feature>
<evidence type="ECO:0000313" key="2">
    <source>
        <dbReference type="EMBL" id="KXA93747.1"/>
    </source>
</evidence>
<dbReference type="Gene3D" id="3.40.50.300">
    <property type="entry name" value="P-loop containing nucleotide triphosphate hydrolases"/>
    <property type="match status" value="1"/>
</dbReference>
<feature type="compositionally biased region" description="Basic and acidic residues" evidence="1">
    <location>
        <begin position="41"/>
        <end position="75"/>
    </location>
</feature>
<evidence type="ECO:0000256" key="1">
    <source>
        <dbReference type="SAM" id="MobiDB-lite"/>
    </source>
</evidence>
<dbReference type="InterPro" id="IPR027417">
    <property type="entry name" value="P-loop_NTPase"/>
</dbReference>
<keyword evidence="3" id="KW-1185">Reference proteome</keyword>
<dbReference type="EMBL" id="LHXP01000008">
    <property type="protein sequence ID" value="KXA93747.1"/>
    <property type="molecule type" value="Genomic_DNA"/>
</dbReference>
<proteinExistence type="predicted"/>